<evidence type="ECO:0000259" key="1">
    <source>
        <dbReference type="PROSITE" id="PS50086"/>
    </source>
</evidence>
<feature type="non-terminal residue" evidence="2">
    <location>
        <position position="1"/>
    </location>
</feature>
<dbReference type="GO" id="GO:0005096">
    <property type="term" value="F:GTPase activator activity"/>
    <property type="evidence" value="ECO:0007669"/>
    <property type="project" value="TreeGrafter"/>
</dbReference>
<dbReference type="AlphaFoldDB" id="A0A821X0I1"/>
<feature type="domain" description="Rab-GAP TBC" evidence="1">
    <location>
        <begin position="5"/>
        <end position="77"/>
    </location>
</feature>
<dbReference type="PANTHER" id="PTHR47219:SF22">
    <property type="entry name" value="RAB-GAP TBC DOMAIN-CONTAINING PROTEIN"/>
    <property type="match status" value="1"/>
</dbReference>
<dbReference type="PROSITE" id="PS50086">
    <property type="entry name" value="TBC_RABGAP"/>
    <property type="match status" value="1"/>
</dbReference>
<dbReference type="Proteomes" id="UP000663873">
    <property type="component" value="Unassembled WGS sequence"/>
</dbReference>
<evidence type="ECO:0000313" key="3">
    <source>
        <dbReference type="Proteomes" id="UP000663873"/>
    </source>
</evidence>
<keyword evidence="3" id="KW-1185">Reference proteome</keyword>
<comment type="caution">
    <text evidence="2">The sequence shown here is derived from an EMBL/GenBank/DDBJ whole genome shotgun (WGS) entry which is preliminary data.</text>
</comment>
<dbReference type="Pfam" id="PF00566">
    <property type="entry name" value="RabGAP-TBC"/>
    <property type="match status" value="1"/>
</dbReference>
<protein>
    <recommendedName>
        <fullName evidence="1">Rab-GAP TBC domain-containing protein</fullName>
    </recommendedName>
</protein>
<organism evidence="2 3">
    <name type="scientific">Rotaria socialis</name>
    <dbReference type="NCBI Taxonomy" id="392032"/>
    <lineage>
        <taxon>Eukaryota</taxon>
        <taxon>Metazoa</taxon>
        <taxon>Spiralia</taxon>
        <taxon>Gnathifera</taxon>
        <taxon>Rotifera</taxon>
        <taxon>Eurotatoria</taxon>
        <taxon>Bdelloidea</taxon>
        <taxon>Philodinida</taxon>
        <taxon>Philodinidae</taxon>
        <taxon>Rotaria</taxon>
    </lineage>
</organism>
<evidence type="ECO:0000313" key="2">
    <source>
        <dbReference type="EMBL" id="CAF4933905.1"/>
    </source>
</evidence>
<proteinExistence type="predicted"/>
<name>A0A821X0I1_9BILA</name>
<reference evidence="2" key="1">
    <citation type="submission" date="2021-02" db="EMBL/GenBank/DDBJ databases">
        <authorList>
            <person name="Nowell W R."/>
        </authorList>
    </citation>
    <scope>NUCLEOTIDE SEQUENCE</scope>
</reference>
<dbReference type="InterPro" id="IPR035969">
    <property type="entry name" value="Rab-GAP_TBC_sf"/>
</dbReference>
<dbReference type="GO" id="GO:0031267">
    <property type="term" value="F:small GTPase binding"/>
    <property type="evidence" value="ECO:0007669"/>
    <property type="project" value="TreeGrafter"/>
</dbReference>
<dbReference type="InterPro" id="IPR050302">
    <property type="entry name" value="Rab_GAP_TBC_domain"/>
</dbReference>
<accession>A0A821X0I1</accession>
<sequence length="77" mass="8990">LIRAGVPVHFRPLLWQCLTKVETSNAKLKYIQLIKMASPCEKVIQRDITRTYPEHELFKEKHGLGQESLFNVIKVRT</sequence>
<dbReference type="Gene3D" id="1.10.8.270">
    <property type="entry name" value="putative rabgap domain of human tbc1 domain family member 14 like domains"/>
    <property type="match status" value="1"/>
</dbReference>
<dbReference type="EMBL" id="CAJOBP010086923">
    <property type="protein sequence ID" value="CAF4933905.1"/>
    <property type="molecule type" value="Genomic_DNA"/>
</dbReference>
<dbReference type="InterPro" id="IPR000195">
    <property type="entry name" value="Rab-GAP-TBC_dom"/>
</dbReference>
<gene>
    <name evidence="2" type="ORF">UJA718_LOCUS47000</name>
</gene>
<dbReference type="SUPFAM" id="SSF47923">
    <property type="entry name" value="Ypt/Rab-GAP domain of gyp1p"/>
    <property type="match status" value="1"/>
</dbReference>
<dbReference type="PANTHER" id="PTHR47219">
    <property type="entry name" value="RAB GTPASE-ACTIVATING PROTEIN 1-LIKE"/>
    <property type="match status" value="1"/>
</dbReference>